<keyword evidence="5 10" id="KW-0812">Transmembrane</keyword>
<evidence type="ECO:0000256" key="3">
    <source>
        <dbReference type="ARBA" id="ARBA00022448"/>
    </source>
</evidence>
<feature type="transmembrane region" description="Helical" evidence="10">
    <location>
        <begin position="34"/>
        <end position="53"/>
    </location>
</feature>
<comment type="subcellular location">
    <subcellularLocation>
        <location evidence="1">Cell membrane</location>
        <topology evidence="1">Multi-pass membrane protein</topology>
    </subcellularLocation>
</comment>
<feature type="compositionally biased region" description="Low complexity" evidence="9">
    <location>
        <begin position="261"/>
        <end position="271"/>
    </location>
</feature>
<dbReference type="PROSITE" id="PS01307">
    <property type="entry name" value="MOTA"/>
    <property type="match status" value="1"/>
</dbReference>
<protein>
    <submittedName>
        <fullName evidence="12">Motility protein A</fullName>
    </submittedName>
</protein>
<gene>
    <name evidence="12" type="ORF">ACFFGH_22945</name>
</gene>
<evidence type="ECO:0000256" key="7">
    <source>
        <dbReference type="ARBA" id="ARBA00022989"/>
    </source>
</evidence>
<evidence type="ECO:0000256" key="10">
    <source>
        <dbReference type="SAM" id="Phobius"/>
    </source>
</evidence>
<proteinExistence type="inferred from homology"/>
<dbReference type="Pfam" id="PF01618">
    <property type="entry name" value="MotA_ExbB"/>
    <property type="match status" value="1"/>
</dbReference>
<accession>A0ABV6RUQ4</accession>
<keyword evidence="13" id="KW-1185">Reference proteome</keyword>
<dbReference type="PANTHER" id="PTHR30433">
    <property type="entry name" value="CHEMOTAXIS PROTEIN MOTA"/>
    <property type="match status" value="1"/>
</dbReference>
<evidence type="ECO:0000256" key="6">
    <source>
        <dbReference type="ARBA" id="ARBA00022779"/>
    </source>
</evidence>
<dbReference type="RefSeq" id="WP_386672681.1">
    <property type="nucleotide sequence ID" value="NZ_JBHLTG010000006.1"/>
</dbReference>
<comment type="similarity">
    <text evidence="2">Belongs to the MotA family.</text>
</comment>
<comment type="caution">
    <text evidence="12">The sequence shown here is derived from an EMBL/GenBank/DDBJ whole genome shotgun (WGS) entry which is preliminary data.</text>
</comment>
<keyword evidence="7 10" id="KW-1133">Transmembrane helix</keyword>
<keyword evidence="8 10" id="KW-0472">Membrane</keyword>
<name>A0ABV6RUQ4_9GAMM</name>
<dbReference type="InterPro" id="IPR047055">
    <property type="entry name" value="MotA-like"/>
</dbReference>
<dbReference type="PANTHER" id="PTHR30433:SF3">
    <property type="entry name" value="MOTILITY PROTEIN A"/>
    <property type="match status" value="1"/>
</dbReference>
<evidence type="ECO:0000256" key="5">
    <source>
        <dbReference type="ARBA" id="ARBA00022692"/>
    </source>
</evidence>
<feature type="region of interest" description="Disordered" evidence="9">
    <location>
        <begin position="250"/>
        <end position="271"/>
    </location>
</feature>
<keyword evidence="4" id="KW-1003">Cell membrane</keyword>
<dbReference type="Proteomes" id="UP001589896">
    <property type="component" value="Unassembled WGS sequence"/>
</dbReference>
<organism evidence="12 13">
    <name type="scientific">Lysobacter korlensis</name>
    <dbReference type="NCBI Taxonomy" id="553636"/>
    <lineage>
        <taxon>Bacteria</taxon>
        <taxon>Pseudomonadati</taxon>
        <taxon>Pseudomonadota</taxon>
        <taxon>Gammaproteobacteria</taxon>
        <taxon>Lysobacterales</taxon>
        <taxon>Lysobacteraceae</taxon>
        <taxon>Lysobacter</taxon>
    </lineage>
</organism>
<dbReference type="EMBL" id="JBHLTG010000006">
    <property type="protein sequence ID" value="MFC0680699.1"/>
    <property type="molecule type" value="Genomic_DNA"/>
</dbReference>
<evidence type="ECO:0000313" key="12">
    <source>
        <dbReference type="EMBL" id="MFC0680699.1"/>
    </source>
</evidence>
<reference evidence="12 13" key="1">
    <citation type="submission" date="2024-09" db="EMBL/GenBank/DDBJ databases">
        <authorList>
            <person name="Sun Q."/>
            <person name="Mori K."/>
        </authorList>
    </citation>
    <scope>NUCLEOTIDE SEQUENCE [LARGE SCALE GENOMIC DNA]</scope>
    <source>
        <strain evidence="12 13">KCTC 23076</strain>
    </source>
</reference>
<feature type="domain" description="MotA/TolQ/ExbB proton channel" evidence="11">
    <location>
        <begin position="100"/>
        <end position="218"/>
    </location>
</feature>
<evidence type="ECO:0000313" key="13">
    <source>
        <dbReference type="Proteomes" id="UP001589896"/>
    </source>
</evidence>
<evidence type="ECO:0000256" key="1">
    <source>
        <dbReference type="ARBA" id="ARBA00004651"/>
    </source>
</evidence>
<sequence>MDPATLIGIVGALGALLAMIYLEGASVTSILLPAPMLLVFGGSLAVTVASVTLPDSIRAFKALPKAFTAKVPSPHAQIEQVVSLAERARKDGLLALEQEAENVNDPFLKRALQGIADGVDPEDLRAMLEEEMITRERTSRADAKFYTTMGGYAPTIGIIGTVVSLTHVLENLSDPEHLGHMIAAAFVATLWGVLSANMIFLPVGNRLVRVAELETERMTLLLEGMMAVQAGSQPRALRERLLVMVPPGPAPKAKAAKDDAPAAAPAAAEAV</sequence>
<evidence type="ECO:0000256" key="9">
    <source>
        <dbReference type="SAM" id="MobiDB-lite"/>
    </source>
</evidence>
<keyword evidence="6" id="KW-0283">Flagellar rotation</keyword>
<evidence type="ECO:0000259" key="11">
    <source>
        <dbReference type="Pfam" id="PF01618"/>
    </source>
</evidence>
<dbReference type="InterPro" id="IPR002898">
    <property type="entry name" value="MotA_ExbB_proton_chnl"/>
</dbReference>
<feature type="transmembrane region" description="Helical" evidence="10">
    <location>
        <begin position="145"/>
        <end position="169"/>
    </location>
</feature>
<dbReference type="InterPro" id="IPR000540">
    <property type="entry name" value="Flag_MotA_CS"/>
</dbReference>
<keyword evidence="3" id="KW-0813">Transport</keyword>
<evidence type="ECO:0000256" key="4">
    <source>
        <dbReference type="ARBA" id="ARBA00022475"/>
    </source>
</evidence>
<evidence type="ECO:0000256" key="2">
    <source>
        <dbReference type="ARBA" id="ARBA00008038"/>
    </source>
</evidence>
<evidence type="ECO:0000256" key="8">
    <source>
        <dbReference type="ARBA" id="ARBA00023136"/>
    </source>
</evidence>
<feature type="transmembrane region" description="Helical" evidence="10">
    <location>
        <begin position="181"/>
        <end position="201"/>
    </location>
</feature>